<dbReference type="Gene3D" id="3.40.720.10">
    <property type="entry name" value="Alkaline Phosphatase, subunit A"/>
    <property type="match status" value="1"/>
</dbReference>
<feature type="domain" description="Sulfatase N-terminal" evidence="5">
    <location>
        <begin position="20"/>
        <end position="283"/>
    </location>
</feature>
<feature type="signal peptide" evidence="4">
    <location>
        <begin position="1"/>
        <end position="16"/>
    </location>
</feature>
<evidence type="ECO:0000313" key="6">
    <source>
        <dbReference type="EMBL" id="MBB5351330.1"/>
    </source>
</evidence>
<dbReference type="AlphaFoldDB" id="A0A840VBM0"/>
<comment type="similarity">
    <text evidence="1">Belongs to the sulfatase family.</text>
</comment>
<evidence type="ECO:0000256" key="2">
    <source>
        <dbReference type="ARBA" id="ARBA00022801"/>
    </source>
</evidence>
<dbReference type="InterPro" id="IPR050738">
    <property type="entry name" value="Sulfatase"/>
</dbReference>
<keyword evidence="4" id="KW-0732">Signal</keyword>
<protein>
    <submittedName>
        <fullName evidence="6">Putative sulfatase</fullName>
        <ecNumber evidence="6">3.1.6.-</ecNumber>
    </submittedName>
</protein>
<dbReference type="Proteomes" id="UP000557717">
    <property type="component" value="Unassembled WGS sequence"/>
</dbReference>
<sequence>MRTLFLLMLLGLFARAAERPNFLLILADDLTWSDLAFAGNPDVRTPHLDHLREESLWLKSMFTPATTCSPTRNALYTGLFPIRSGAYPNHAWVEDGTRSLFTHLKEAGYRVALQNKEHVGPKPSYPYQHMDGADDLTETRSFLSKDPEQPWLLVYASNDPHSPWNRGPQYDPEKIKIPPYLHDNPQTRRQRAKYYGEVSQLDQQVGNLMKLLEETDQADHTVVIFLSEQGSSFPYGGKWLLYDNGIRSTTLVRWPGVVKPGSTSSALLQYTDVTPTLLSIAGIDPSHLTVGRPLADGSDGFDGKDFTAVLKGDDQPIHSYIFAQHTTLGIYGAKEPYPMRAVRDARFKYIRNLAPENTYEIGGIHHSQPLQSWIKDAKKNPDLKRKVDFLYHRPAEELYDLENDPLEEHNLAGQPEFADTQKSLSTALDAWMKRQGDRGMATEKDARQHQDERFRKGNKK</sequence>
<dbReference type="GO" id="GO:0004065">
    <property type="term" value="F:arylsulfatase activity"/>
    <property type="evidence" value="ECO:0007669"/>
    <property type="project" value="TreeGrafter"/>
</dbReference>
<feature type="chain" id="PRO_5032615522" evidence="4">
    <location>
        <begin position="17"/>
        <end position="460"/>
    </location>
</feature>
<dbReference type="EMBL" id="JACHFD010000006">
    <property type="protein sequence ID" value="MBB5351330.1"/>
    <property type="molecule type" value="Genomic_DNA"/>
</dbReference>
<accession>A0A840VBM0</accession>
<evidence type="ECO:0000256" key="3">
    <source>
        <dbReference type="SAM" id="MobiDB-lite"/>
    </source>
</evidence>
<dbReference type="InterPro" id="IPR017850">
    <property type="entry name" value="Alkaline_phosphatase_core_sf"/>
</dbReference>
<feature type="region of interest" description="Disordered" evidence="3">
    <location>
        <begin position="431"/>
        <end position="460"/>
    </location>
</feature>
<dbReference type="CDD" id="cd16027">
    <property type="entry name" value="SGSH"/>
    <property type="match status" value="1"/>
</dbReference>
<proteinExistence type="inferred from homology"/>
<keyword evidence="7" id="KW-1185">Reference proteome</keyword>
<dbReference type="Pfam" id="PF00884">
    <property type="entry name" value="Sulfatase"/>
    <property type="match status" value="1"/>
</dbReference>
<comment type="caution">
    <text evidence="6">The sequence shown here is derived from an EMBL/GenBank/DDBJ whole genome shotgun (WGS) entry which is preliminary data.</text>
</comment>
<dbReference type="SUPFAM" id="SSF53649">
    <property type="entry name" value="Alkaline phosphatase-like"/>
    <property type="match status" value="1"/>
</dbReference>
<evidence type="ECO:0000259" key="5">
    <source>
        <dbReference type="Pfam" id="PF00884"/>
    </source>
</evidence>
<reference evidence="6 7" key="1">
    <citation type="submission" date="2020-08" db="EMBL/GenBank/DDBJ databases">
        <title>Genomic Encyclopedia of Type Strains, Phase IV (KMG-IV): sequencing the most valuable type-strain genomes for metagenomic binning, comparative biology and taxonomic classification.</title>
        <authorList>
            <person name="Goeker M."/>
        </authorList>
    </citation>
    <scope>NUCLEOTIDE SEQUENCE [LARGE SCALE GENOMIC DNA]</scope>
    <source>
        <strain evidence="6 7">YC6886</strain>
    </source>
</reference>
<organism evidence="6 7">
    <name type="scientific">Haloferula luteola</name>
    <dbReference type="NCBI Taxonomy" id="595692"/>
    <lineage>
        <taxon>Bacteria</taxon>
        <taxon>Pseudomonadati</taxon>
        <taxon>Verrucomicrobiota</taxon>
        <taxon>Verrucomicrobiia</taxon>
        <taxon>Verrucomicrobiales</taxon>
        <taxon>Verrucomicrobiaceae</taxon>
        <taxon>Haloferula</taxon>
    </lineage>
</organism>
<evidence type="ECO:0000256" key="1">
    <source>
        <dbReference type="ARBA" id="ARBA00008779"/>
    </source>
</evidence>
<dbReference type="PANTHER" id="PTHR42693">
    <property type="entry name" value="ARYLSULFATASE FAMILY MEMBER"/>
    <property type="match status" value="1"/>
</dbReference>
<evidence type="ECO:0000313" key="7">
    <source>
        <dbReference type="Proteomes" id="UP000557717"/>
    </source>
</evidence>
<name>A0A840VBM0_9BACT</name>
<dbReference type="EC" id="3.1.6.-" evidence="6"/>
<evidence type="ECO:0000256" key="4">
    <source>
        <dbReference type="SAM" id="SignalP"/>
    </source>
</evidence>
<dbReference type="PANTHER" id="PTHR42693:SF53">
    <property type="entry name" value="ENDO-4-O-SULFATASE"/>
    <property type="match status" value="1"/>
</dbReference>
<dbReference type="RefSeq" id="WP_184017408.1">
    <property type="nucleotide sequence ID" value="NZ_JACHFD010000006.1"/>
</dbReference>
<gene>
    <name evidence="6" type="ORF">HNR46_001566</name>
</gene>
<keyword evidence="2 6" id="KW-0378">Hydrolase</keyword>
<dbReference type="InterPro" id="IPR000917">
    <property type="entry name" value="Sulfatase_N"/>
</dbReference>